<sequence length="535" mass="59215">MAETWQAGDNMALESEPKTVEDDYQENGVQGQDCDAPSHHPSAPPDELFDIATTVDPSYIISLIRKLIPSHVRSTDSSHGSNVSHLEESTCLPSDNKSNDNAESMEIVYDLTKSAHQGGGDEDLGDEFNRSAISAGEEVWEECGCILWDLAASRANAELMVQNLVLEVLLANLMVAQSIRITEICLGIIGNLACHEVPMKHIVSKSELVETVLNKFFLDDTQCLCEVFRLLTWGLQGGECITWANALQSEHILSRILWVAENTLNPQLIEKSIGLLLAILESQQEVMRILLPPLMKLGFPSLLICLFTFEMGKLSDERAPERYSALDVILRAIEALSVVDGHSHEICSKKELFKLICELLKLPDKIEIATSCVTAAVLIANFLSDVPDLALEISQDLCFLQGLIDILPLASDDLEARSALWSIIARLLVLTQENDMTLSSLRQFVSVLCSKCELIEDDLLDHELDDSSTESESQTSFSIKDNARNIALRRVVDILNRWTTSTDCLEENDAMGEHHADANVGKLLECCQKHIKSSD</sequence>
<dbReference type="PANTHER" id="PTHR23424:SF23">
    <property type="entry name" value="PROTEIN SAAL1"/>
    <property type="match status" value="1"/>
</dbReference>
<name>A0A7J7DYZ7_TRIWF</name>
<comment type="subcellular location">
    <subcellularLocation>
        <location evidence="1">Nucleus</location>
    </subcellularLocation>
</comment>
<dbReference type="InParanoid" id="A0A7J7DYZ7"/>
<keyword evidence="2" id="KW-0539">Nucleus</keyword>
<dbReference type="FunCoup" id="A0A7J7DYZ7">
    <property type="interactions" value="1197"/>
</dbReference>
<evidence type="ECO:0000256" key="2">
    <source>
        <dbReference type="ARBA" id="ARBA00023242"/>
    </source>
</evidence>
<feature type="compositionally biased region" description="Polar residues" evidence="4">
    <location>
        <begin position="75"/>
        <end position="84"/>
    </location>
</feature>
<evidence type="ECO:0000313" key="5">
    <source>
        <dbReference type="EMBL" id="KAF5751588.1"/>
    </source>
</evidence>
<evidence type="ECO:0000256" key="3">
    <source>
        <dbReference type="ARBA" id="ARBA00038401"/>
    </source>
</evidence>
<dbReference type="InterPro" id="IPR052464">
    <property type="entry name" value="Synovial_Prolif_Regulator"/>
</dbReference>
<accession>A0A7J7DYZ7</accession>
<dbReference type="Gene3D" id="1.25.10.10">
    <property type="entry name" value="Leucine-rich Repeat Variant"/>
    <property type="match status" value="1"/>
</dbReference>
<organism evidence="5 6">
    <name type="scientific">Tripterygium wilfordii</name>
    <name type="common">Thunder God vine</name>
    <dbReference type="NCBI Taxonomy" id="458696"/>
    <lineage>
        <taxon>Eukaryota</taxon>
        <taxon>Viridiplantae</taxon>
        <taxon>Streptophyta</taxon>
        <taxon>Embryophyta</taxon>
        <taxon>Tracheophyta</taxon>
        <taxon>Spermatophyta</taxon>
        <taxon>Magnoliopsida</taxon>
        <taxon>eudicotyledons</taxon>
        <taxon>Gunneridae</taxon>
        <taxon>Pentapetalae</taxon>
        <taxon>rosids</taxon>
        <taxon>fabids</taxon>
        <taxon>Celastrales</taxon>
        <taxon>Celastraceae</taxon>
        <taxon>Tripterygium</taxon>
    </lineage>
</organism>
<dbReference type="SUPFAM" id="SSF48371">
    <property type="entry name" value="ARM repeat"/>
    <property type="match status" value="1"/>
</dbReference>
<dbReference type="EMBL" id="JAAARO010000002">
    <property type="protein sequence ID" value="KAF5751588.1"/>
    <property type="molecule type" value="Genomic_DNA"/>
</dbReference>
<dbReference type="Proteomes" id="UP000593562">
    <property type="component" value="Unassembled WGS sequence"/>
</dbReference>
<dbReference type="GO" id="GO:0005634">
    <property type="term" value="C:nucleus"/>
    <property type="evidence" value="ECO:0007669"/>
    <property type="project" value="UniProtKB-SubCell"/>
</dbReference>
<dbReference type="PANTHER" id="PTHR23424">
    <property type="entry name" value="SERUM AMYLOID A"/>
    <property type="match status" value="1"/>
</dbReference>
<feature type="region of interest" description="Disordered" evidence="4">
    <location>
        <begin position="74"/>
        <end position="99"/>
    </location>
</feature>
<keyword evidence="6" id="KW-1185">Reference proteome</keyword>
<gene>
    <name evidence="5" type="ORF">HS088_TW02G00603</name>
</gene>
<dbReference type="InterPro" id="IPR016024">
    <property type="entry name" value="ARM-type_fold"/>
</dbReference>
<dbReference type="AlphaFoldDB" id="A0A7J7DYZ7"/>
<comment type="similarity">
    <text evidence="3">Belongs to the SAAL1 family.</text>
</comment>
<evidence type="ECO:0000256" key="4">
    <source>
        <dbReference type="SAM" id="MobiDB-lite"/>
    </source>
</evidence>
<dbReference type="InterPro" id="IPR011989">
    <property type="entry name" value="ARM-like"/>
</dbReference>
<protein>
    <submittedName>
        <fullName evidence="5">ARM repeat superfamily protein putative isoform 2</fullName>
    </submittedName>
</protein>
<comment type="caution">
    <text evidence="5">The sequence shown here is derived from an EMBL/GenBank/DDBJ whole genome shotgun (WGS) entry which is preliminary data.</text>
</comment>
<feature type="region of interest" description="Disordered" evidence="4">
    <location>
        <begin position="1"/>
        <end position="47"/>
    </location>
</feature>
<evidence type="ECO:0000256" key="1">
    <source>
        <dbReference type="ARBA" id="ARBA00004123"/>
    </source>
</evidence>
<reference evidence="5 6" key="1">
    <citation type="journal article" date="2020" name="Nat. Commun.">
        <title>Genome of Tripterygium wilfordii and identification of cytochrome P450 involved in triptolide biosynthesis.</title>
        <authorList>
            <person name="Tu L."/>
            <person name="Su P."/>
            <person name="Zhang Z."/>
            <person name="Gao L."/>
            <person name="Wang J."/>
            <person name="Hu T."/>
            <person name="Zhou J."/>
            <person name="Zhang Y."/>
            <person name="Zhao Y."/>
            <person name="Liu Y."/>
            <person name="Song Y."/>
            <person name="Tong Y."/>
            <person name="Lu Y."/>
            <person name="Yang J."/>
            <person name="Xu C."/>
            <person name="Jia M."/>
            <person name="Peters R.J."/>
            <person name="Huang L."/>
            <person name="Gao W."/>
        </authorList>
    </citation>
    <scope>NUCLEOTIDE SEQUENCE [LARGE SCALE GENOMIC DNA]</scope>
    <source>
        <strain evidence="6">cv. XIE 37</strain>
        <tissue evidence="5">Leaf</tissue>
    </source>
</reference>
<dbReference type="OrthoDB" id="2156856at2759"/>
<evidence type="ECO:0000313" key="6">
    <source>
        <dbReference type="Proteomes" id="UP000593562"/>
    </source>
</evidence>
<proteinExistence type="inferred from homology"/>